<evidence type="ECO:0000313" key="3">
    <source>
        <dbReference type="Proteomes" id="UP001630127"/>
    </source>
</evidence>
<protein>
    <recommendedName>
        <fullName evidence="1">F-box associated beta-propeller type 3 domain-containing protein</fullName>
    </recommendedName>
</protein>
<comment type="caution">
    <text evidence="2">The sequence shown here is derived from an EMBL/GenBank/DDBJ whole genome shotgun (WGS) entry which is preliminary data.</text>
</comment>
<name>A0ABD2ZUE4_9GENT</name>
<reference evidence="2 3" key="1">
    <citation type="submission" date="2024-11" db="EMBL/GenBank/DDBJ databases">
        <title>A near-complete genome assembly of Cinchona calisaya.</title>
        <authorList>
            <person name="Lian D.C."/>
            <person name="Zhao X.W."/>
            <person name="Wei L."/>
        </authorList>
    </citation>
    <scope>NUCLEOTIDE SEQUENCE [LARGE SCALE GENOMIC DNA]</scope>
    <source>
        <tissue evidence="2">Nenye</tissue>
    </source>
</reference>
<proteinExistence type="predicted"/>
<gene>
    <name evidence="2" type="ORF">ACH5RR_014931</name>
</gene>
<dbReference type="AlphaFoldDB" id="A0ABD2ZUE4"/>
<accession>A0ABD2ZUE4</accession>
<dbReference type="InterPro" id="IPR013187">
    <property type="entry name" value="F-box-assoc_dom_typ3"/>
</dbReference>
<keyword evidence="3" id="KW-1185">Reference proteome</keyword>
<feature type="domain" description="F-box associated beta-propeller type 3" evidence="1">
    <location>
        <begin position="4"/>
        <end position="127"/>
    </location>
</feature>
<sequence>MYRIRNPATRRMLDLPDPHNKILKCAKMFYMTETDNYKLVISIATKEQEGGCEVLTVGTDLSWRTLDIPCFYNLKMKKDQLYSVAIDDIYFLISTCESKIRDFRELLCLEMGNESFETRKSPQAFFSDWKKCSTY</sequence>
<dbReference type="Pfam" id="PF08268">
    <property type="entry name" value="FBA_3"/>
    <property type="match status" value="1"/>
</dbReference>
<dbReference type="EMBL" id="JBJUIK010000007">
    <property type="protein sequence ID" value="KAL3522097.1"/>
    <property type="molecule type" value="Genomic_DNA"/>
</dbReference>
<organism evidence="2 3">
    <name type="scientific">Cinchona calisaya</name>
    <dbReference type="NCBI Taxonomy" id="153742"/>
    <lineage>
        <taxon>Eukaryota</taxon>
        <taxon>Viridiplantae</taxon>
        <taxon>Streptophyta</taxon>
        <taxon>Embryophyta</taxon>
        <taxon>Tracheophyta</taxon>
        <taxon>Spermatophyta</taxon>
        <taxon>Magnoliopsida</taxon>
        <taxon>eudicotyledons</taxon>
        <taxon>Gunneridae</taxon>
        <taxon>Pentapetalae</taxon>
        <taxon>asterids</taxon>
        <taxon>lamiids</taxon>
        <taxon>Gentianales</taxon>
        <taxon>Rubiaceae</taxon>
        <taxon>Cinchonoideae</taxon>
        <taxon>Cinchoneae</taxon>
        <taxon>Cinchona</taxon>
    </lineage>
</organism>
<evidence type="ECO:0000259" key="1">
    <source>
        <dbReference type="Pfam" id="PF08268"/>
    </source>
</evidence>
<dbReference type="Proteomes" id="UP001630127">
    <property type="component" value="Unassembled WGS sequence"/>
</dbReference>
<evidence type="ECO:0000313" key="2">
    <source>
        <dbReference type="EMBL" id="KAL3522097.1"/>
    </source>
</evidence>